<reference evidence="4 5" key="1">
    <citation type="journal article" date="2014" name="Proc. Natl. Acad. Sci. U.S.A.">
        <title>Functional characterization of flavobacteria rhodopsins reveals a unique class of light-driven chloride pump in bacteria.</title>
        <authorList>
            <person name="Yoshizawa S."/>
            <person name="Kumagai Y."/>
            <person name="Kim H."/>
            <person name="Ogura Y."/>
            <person name="Hayashi T."/>
            <person name="Iwasaki W."/>
            <person name="DeLong E.F."/>
            <person name="Kogure K."/>
        </authorList>
    </citation>
    <scope>NUCLEOTIDE SEQUENCE [LARGE SCALE GENOMIC DNA]</scope>
    <source>
        <strain evidence="4 5">S1-08</strain>
    </source>
</reference>
<dbReference type="Proteomes" id="UP000031760">
    <property type="component" value="Chromosome"/>
</dbReference>
<organism evidence="4 5">
    <name type="scientific">Nonlabens marinus S1-08</name>
    <dbReference type="NCBI Taxonomy" id="1454201"/>
    <lineage>
        <taxon>Bacteria</taxon>
        <taxon>Pseudomonadati</taxon>
        <taxon>Bacteroidota</taxon>
        <taxon>Flavobacteriia</taxon>
        <taxon>Flavobacteriales</taxon>
        <taxon>Flavobacteriaceae</taxon>
        <taxon>Nonlabens</taxon>
    </lineage>
</organism>
<dbReference type="Gene3D" id="2.130.10.10">
    <property type="entry name" value="YVTN repeat-like/Quinoprotein amine dehydrogenase"/>
    <property type="match status" value="2"/>
</dbReference>
<name>W8VUQ1_9FLAO</name>
<dbReference type="EMBL" id="AP014548">
    <property type="protein sequence ID" value="BAO54793.1"/>
    <property type="molecule type" value="Genomic_DNA"/>
</dbReference>
<dbReference type="Pfam" id="PF18962">
    <property type="entry name" value="Por_Secre_tail"/>
    <property type="match status" value="1"/>
</dbReference>
<dbReference type="InterPro" id="IPR026444">
    <property type="entry name" value="Secre_tail"/>
</dbReference>
<sequence>MRSPLPFACLLLFSFISQAQFWQEYATGFPTASTGISRFDIVDENVAWGIGYNGINPSNNIQQFSKTEDGGFTWTDGSFTLGNVGLGIADISALDAQVAFVAAYPRSSNQQGGVWKTENGGSSWNKLTSTQFTATNSFPNTLHFYDNGAGVVAGDPIADGWEIYLTSDSGATFTRISQANIPAAQSGETGYLAQMESIDNSLWFTTSKGRIYHSINRGASWSVYQSPISDFGGTEVSGDISFSDASKGILQTNEGLIYTTINAGATWTRIIISGGANPYGDNIAYAPGTSSIISVGSNPDFAGSSYSTDDGVSWTNIDTIQHVDVAFFDAATGFSGGFTTSSDSGGVYKYSSNVLSSGNFAFAKAISIYPNPAQDLVTISGTTRVLKLELLNLSGQVIKVFEPARSVSLQGIASGMYFLKIGSDLGIETLPLLKK</sequence>
<dbReference type="RefSeq" id="WP_041495493.1">
    <property type="nucleotide sequence ID" value="NZ_AP014548.1"/>
</dbReference>
<keyword evidence="1 2" id="KW-0732">Signal</keyword>
<accession>W8VUQ1</accession>
<dbReference type="AlphaFoldDB" id="W8VUQ1"/>
<proteinExistence type="predicted"/>
<evidence type="ECO:0000313" key="4">
    <source>
        <dbReference type="EMBL" id="BAO54793.1"/>
    </source>
</evidence>
<dbReference type="STRING" id="1454201.NMS_0784"/>
<feature type="signal peptide" evidence="2">
    <location>
        <begin position="1"/>
        <end position="19"/>
    </location>
</feature>
<evidence type="ECO:0000259" key="3">
    <source>
        <dbReference type="Pfam" id="PF18962"/>
    </source>
</evidence>
<dbReference type="InterPro" id="IPR015943">
    <property type="entry name" value="WD40/YVTN_repeat-like_dom_sf"/>
</dbReference>
<feature type="chain" id="PRO_5004914199" evidence="2">
    <location>
        <begin position="20"/>
        <end position="435"/>
    </location>
</feature>
<evidence type="ECO:0000256" key="1">
    <source>
        <dbReference type="ARBA" id="ARBA00022729"/>
    </source>
</evidence>
<dbReference type="SUPFAM" id="SSF110296">
    <property type="entry name" value="Oligoxyloglucan reducing end-specific cellobiohydrolase"/>
    <property type="match status" value="1"/>
</dbReference>
<evidence type="ECO:0000256" key="2">
    <source>
        <dbReference type="SAM" id="SignalP"/>
    </source>
</evidence>
<feature type="domain" description="Secretion system C-terminal sorting" evidence="3">
    <location>
        <begin position="368"/>
        <end position="424"/>
    </location>
</feature>
<gene>
    <name evidence="4" type="ORF">NMS_0784</name>
</gene>
<dbReference type="HOGENOM" id="CLU_602369_0_0_10"/>
<dbReference type="KEGG" id="nmf:NMS_0784"/>
<dbReference type="OrthoDB" id="610388at2"/>
<protein>
    <submittedName>
        <fullName evidence="4">Probable oxidoreductase</fullName>
    </submittedName>
</protein>
<evidence type="ECO:0000313" key="5">
    <source>
        <dbReference type="Proteomes" id="UP000031760"/>
    </source>
</evidence>
<dbReference type="NCBIfam" id="TIGR04183">
    <property type="entry name" value="Por_Secre_tail"/>
    <property type="match status" value="1"/>
</dbReference>
<keyword evidence="5" id="KW-1185">Reference proteome</keyword>